<dbReference type="Proteomes" id="UP000241440">
    <property type="component" value="Unassembled WGS sequence"/>
</dbReference>
<evidence type="ECO:0000313" key="3">
    <source>
        <dbReference type="Proteomes" id="UP000241440"/>
    </source>
</evidence>
<evidence type="ECO:0000313" key="2">
    <source>
        <dbReference type="EMBL" id="PSX01421.1"/>
    </source>
</evidence>
<protein>
    <recommendedName>
        <fullName evidence="1">GmrSD restriction endonucleases C-terminal domain-containing protein</fullName>
    </recommendedName>
</protein>
<dbReference type="InterPro" id="IPR011089">
    <property type="entry name" value="GmrSD_C"/>
</dbReference>
<gene>
    <name evidence="2" type="ORF">C0W41_22025</name>
</gene>
<dbReference type="EMBL" id="PYOY01000023">
    <property type="protein sequence ID" value="PSX01421.1"/>
    <property type="molecule type" value="Genomic_DNA"/>
</dbReference>
<name>A0A855S6D5_PHOAN</name>
<comment type="caution">
    <text evidence="2">The sequence shown here is derived from an EMBL/GenBank/DDBJ whole genome shotgun (WGS) entry which is preliminary data.</text>
</comment>
<proteinExistence type="predicted"/>
<dbReference type="Pfam" id="PF07510">
    <property type="entry name" value="GmrSD_C"/>
    <property type="match status" value="1"/>
</dbReference>
<feature type="domain" description="GmrSD restriction endonucleases C-terminal" evidence="1">
    <location>
        <begin position="85"/>
        <end position="201"/>
    </location>
</feature>
<reference evidence="2 3" key="1">
    <citation type="submission" date="2018-01" db="EMBL/GenBank/DDBJ databases">
        <title>Whole genome sequencing of Histamine producing bacteria.</title>
        <authorList>
            <person name="Butler K."/>
        </authorList>
    </citation>
    <scope>NUCLEOTIDE SEQUENCE [LARGE SCALE GENOMIC DNA]</scope>
    <source>
        <strain evidence="2 3">A2-1</strain>
    </source>
</reference>
<organism evidence="2 3">
    <name type="scientific">Photobacterium angustum</name>
    <dbReference type="NCBI Taxonomy" id="661"/>
    <lineage>
        <taxon>Bacteria</taxon>
        <taxon>Pseudomonadati</taxon>
        <taxon>Pseudomonadota</taxon>
        <taxon>Gammaproteobacteria</taxon>
        <taxon>Vibrionales</taxon>
        <taxon>Vibrionaceae</taxon>
        <taxon>Photobacterium</taxon>
    </lineage>
</organism>
<evidence type="ECO:0000259" key="1">
    <source>
        <dbReference type="Pfam" id="PF07510"/>
    </source>
</evidence>
<accession>A0A855S6D5</accession>
<sequence length="217" mass="24979">MTDYSNFETLLLSLLYDKFAINISGDNNLFDLLYDSYINKALCLDHYALKAVSRFIIICSINDAEICDKLGILVDGVTGSYNSLSMHNFEKLNTIEHIAPTNQNKWNSINNPENLNKIGNLTLLPSKTNASISNKCWKEKRACYEILCEKSKKGKDKLIKDYRDNYNKKISTIDLEVYQPQVSSLCVSDSDWTDDVIKERTINTYQRAFEFLISWLK</sequence>
<dbReference type="AlphaFoldDB" id="A0A855S6D5"/>